<evidence type="ECO:0000256" key="2">
    <source>
        <dbReference type="ARBA" id="ARBA00007935"/>
    </source>
</evidence>
<dbReference type="PANTHER" id="PTHR30472:SF30">
    <property type="entry name" value="IRON-UPTAKE SYSTEM PERMEASE PROTEIN FEUB"/>
    <property type="match status" value="1"/>
</dbReference>
<evidence type="ECO:0000313" key="9">
    <source>
        <dbReference type="EMBL" id="GEN35604.1"/>
    </source>
</evidence>
<evidence type="ECO:0000256" key="3">
    <source>
        <dbReference type="ARBA" id="ARBA00022448"/>
    </source>
</evidence>
<feature type="transmembrane region" description="Helical" evidence="8">
    <location>
        <begin position="212"/>
        <end position="234"/>
    </location>
</feature>
<feature type="transmembrane region" description="Helical" evidence="8">
    <location>
        <begin position="168"/>
        <end position="192"/>
    </location>
</feature>
<dbReference type="InterPro" id="IPR037294">
    <property type="entry name" value="ABC_BtuC-like"/>
</dbReference>
<sequence length="352" mass="37619">MGDEEPVVSLYKEKVSKLKQSAKRTLIIFIISSIFIVLIALISIMFGTKDISILTVWDSISQFDANNADHQIVRTGRIPRAMAVLLVGAFLAVAGAVMQGITRNYLASPSLMGVNDGSAFVITLAVVFFPGLPGYQMILLSMLGSAIGAALVFGFGSIIKNGLSPVRLAIIGTIIGTFLSSIASAIAMYFQVSQTVAAWYNTKVQSVDPDMLWLSIPFGVIGITLAIVSARAITITSLGEDVAAGLGQKTKAVRLLSMFSVVLLTGTAVALVGKIAFVGLVIPHVVRFLVGEDYRFIIPGSLVMGAFFLSLCDLVSRYLNYPFETPIGVVTTIIGVPFFLYLIRTRGGEKHA</sequence>
<dbReference type="GO" id="GO:0033214">
    <property type="term" value="P:siderophore-iron import into cell"/>
    <property type="evidence" value="ECO:0007669"/>
    <property type="project" value="TreeGrafter"/>
</dbReference>
<dbReference type="Pfam" id="PF01032">
    <property type="entry name" value="FecCD"/>
    <property type="match status" value="1"/>
</dbReference>
<accession>A0A511V9I0</accession>
<dbReference type="PANTHER" id="PTHR30472">
    <property type="entry name" value="FERRIC ENTEROBACTIN TRANSPORT SYSTEM PERMEASE PROTEIN"/>
    <property type="match status" value="1"/>
</dbReference>
<keyword evidence="3" id="KW-0813">Transport</keyword>
<reference evidence="9 10" key="1">
    <citation type="submission" date="2019-07" db="EMBL/GenBank/DDBJ databases">
        <title>Whole genome shotgun sequence of Aneurinibacillus danicus NBRC 102444.</title>
        <authorList>
            <person name="Hosoyama A."/>
            <person name="Uohara A."/>
            <person name="Ohji S."/>
            <person name="Ichikawa N."/>
        </authorList>
    </citation>
    <scope>NUCLEOTIDE SEQUENCE [LARGE SCALE GENOMIC DNA]</scope>
    <source>
        <strain evidence="9 10">NBRC 102444</strain>
    </source>
</reference>
<keyword evidence="7 8" id="KW-0472">Membrane</keyword>
<feature type="transmembrane region" description="Helical" evidence="8">
    <location>
        <begin position="26"/>
        <end position="46"/>
    </location>
</feature>
<proteinExistence type="inferred from homology"/>
<dbReference type="SUPFAM" id="SSF81345">
    <property type="entry name" value="ABC transporter involved in vitamin B12 uptake, BtuC"/>
    <property type="match status" value="1"/>
</dbReference>
<evidence type="ECO:0000256" key="4">
    <source>
        <dbReference type="ARBA" id="ARBA00022475"/>
    </source>
</evidence>
<comment type="caution">
    <text evidence="9">The sequence shown here is derived from an EMBL/GenBank/DDBJ whole genome shotgun (WGS) entry which is preliminary data.</text>
</comment>
<feature type="transmembrane region" description="Helical" evidence="8">
    <location>
        <begin position="327"/>
        <end position="343"/>
    </location>
</feature>
<dbReference type="EMBL" id="BJXX01000142">
    <property type="protein sequence ID" value="GEN35604.1"/>
    <property type="molecule type" value="Genomic_DNA"/>
</dbReference>
<feature type="transmembrane region" description="Helical" evidence="8">
    <location>
        <begin position="294"/>
        <end position="315"/>
    </location>
</feature>
<comment type="similarity">
    <text evidence="2">Belongs to the binding-protein-dependent transport system permease family. FecCD subfamily.</text>
</comment>
<keyword evidence="10" id="KW-1185">Reference proteome</keyword>
<organism evidence="9 10">
    <name type="scientific">Aneurinibacillus danicus</name>
    <dbReference type="NCBI Taxonomy" id="267746"/>
    <lineage>
        <taxon>Bacteria</taxon>
        <taxon>Bacillati</taxon>
        <taxon>Bacillota</taxon>
        <taxon>Bacilli</taxon>
        <taxon>Bacillales</taxon>
        <taxon>Paenibacillaceae</taxon>
        <taxon>Aneurinibacillus group</taxon>
        <taxon>Aneurinibacillus</taxon>
    </lineage>
</organism>
<dbReference type="FunFam" id="1.10.3470.10:FF:000001">
    <property type="entry name" value="Vitamin B12 ABC transporter permease BtuC"/>
    <property type="match status" value="1"/>
</dbReference>
<dbReference type="Gene3D" id="1.10.3470.10">
    <property type="entry name" value="ABC transporter involved in vitamin B12 uptake, BtuC"/>
    <property type="match status" value="1"/>
</dbReference>
<evidence type="ECO:0000256" key="5">
    <source>
        <dbReference type="ARBA" id="ARBA00022692"/>
    </source>
</evidence>
<protein>
    <submittedName>
        <fullName evidence="9">Ferrichrome ABC transporter permease</fullName>
    </submittedName>
</protein>
<feature type="transmembrane region" description="Helical" evidence="8">
    <location>
        <begin position="81"/>
        <end position="101"/>
    </location>
</feature>
<dbReference type="GO" id="GO:0022857">
    <property type="term" value="F:transmembrane transporter activity"/>
    <property type="evidence" value="ECO:0007669"/>
    <property type="project" value="InterPro"/>
</dbReference>
<evidence type="ECO:0000256" key="6">
    <source>
        <dbReference type="ARBA" id="ARBA00022989"/>
    </source>
</evidence>
<comment type="subcellular location">
    <subcellularLocation>
        <location evidence="1">Cell membrane</location>
        <topology evidence="1">Multi-pass membrane protein</topology>
    </subcellularLocation>
</comment>
<feature type="transmembrane region" description="Helical" evidence="8">
    <location>
        <begin position="138"/>
        <end position="156"/>
    </location>
</feature>
<dbReference type="GO" id="GO:0005886">
    <property type="term" value="C:plasma membrane"/>
    <property type="evidence" value="ECO:0007669"/>
    <property type="project" value="UniProtKB-SubCell"/>
</dbReference>
<keyword evidence="6 8" id="KW-1133">Transmembrane helix</keyword>
<dbReference type="Proteomes" id="UP000321157">
    <property type="component" value="Unassembled WGS sequence"/>
</dbReference>
<evidence type="ECO:0000256" key="8">
    <source>
        <dbReference type="SAM" id="Phobius"/>
    </source>
</evidence>
<keyword evidence="5 8" id="KW-0812">Transmembrane</keyword>
<evidence type="ECO:0000256" key="1">
    <source>
        <dbReference type="ARBA" id="ARBA00004651"/>
    </source>
</evidence>
<evidence type="ECO:0000256" key="7">
    <source>
        <dbReference type="ARBA" id="ARBA00023136"/>
    </source>
</evidence>
<gene>
    <name evidence="9" type="primary">fecD_3</name>
    <name evidence="9" type="ORF">ADA01nite_30640</name>
</gene>
<name>A0A511V9I0_9BACL</name>
<evidence type="ECO:0000313" key="10">
    <source>
        <dbReference type="Proteomes" id="UP000321157"/>
    </source>
</evidence>
<dbReference type="CDD" id="cd06550">
    <property type="entry name" value="TM_ABC_iron-siderophores_like"/>
    <property type="match status" value="1"/>
</dbReference>
<feature type="transmembrane region" description="Helical" evidence="8">
    <location>
        <begin position="255"/>
        <end position="282"/>
    </location>
</feature>
<keyword evidence="4" id="KW-1003">Cell membrane</keyword>
<dbReference type="AlphaFoldDB" id="A0A511V9I0"/>
<dbReference type="InterPro" id="IPR000522">
    <property type="entry name" value="ABC_transptr_permease_BtuC"/>
</dbReference>
<feature type="transmembrane region" description="Helical" evidence="8">
    <location>
        <begin position="113"/>
        <end position="132"/>
    </location>
</feature>